<organism evidence="2 3">
    <name type="scientific">Neurospora tetrasperma (strain FGSC 2508 / ATCC MYA-4615 / P0657)</name>
    <dbReference type="NCBI Taxonomy" id="510951"/>
    <lineage>
        <taxon>Eukaryota</taxon>
        <taxon>Fungi</taxon>
        <taxon>Dikarya</taxon>
        <taxon>Ascomycota</taxon>
        <taxon>Pezizomycotina</taxon>
        <taxon>Sordariomycetes</taxon>
        <taxon>Sordariomycetidae</taxon>
        <taxon>Sordariales</taxon>
        <taxon>Sordariaceae</taxon>
        <taxon>Neurospora</taxon>
    </lineage>
</organism>
<dbReference type="Proteomes" id="UP000008065">
    <property type="component" value="Unassembled WGS sequence"/>
</dbReference>
<reference evidence="3" key="1">
    <citation type="journal article" date="2011" name="Genetics">
        <title>Massive changes in genome architecture accompany the transition to self-fertility in the filamentous fungus Neurospora tetrasperma.</title>
        <authorList>
            <person name="Ellison C.E."/>
            <person name="Stajich J.E."/>
            <person name="Jacobson D.J."/>
            <person name="Natvig D.O."/>
            <person name="Lapidus A."/>
            <person name="Foster B."/>
            <person name="Aerts A."/>
            <person name="Riley R."/>
            <person name="Lindquist E.A."/>
            <person name="Grigoriev I.V."/>
            <person name="Taylor J.W."/>
        </authorList>
    </citation>
    <scope>NUCLEOTIDE SEQUENCE [LARGE SCALE GENOMIC DNA]</scope>
    <source>
        <strain evidence="3">FGSC 2508 / P0657</strain>
    </source>
</reference>
<dbReference type="EMBL" id="GL891302">
    <property type="protein sequence ID" value="EGO60450.1"/>
    <property type="molecule type" value="Genomic_DNA"/>
</dbReference>
<evidence type="ECO:0000313" key="3">
    <source>
        <dbReference type="Proteomes" id="UP000008065"/>
    </source>
</evidence>
<gene>
    <name evidence="2" type="ORF">NEUTE1DRAFT_107076</name>
</gene>
<evidence type="ECO:0000313" key="2">
    <source>
        <dbReference type="EMBL" id="EGO60450.1"/>
    </source>
</evidence>
<keyword evidence="3" id="KW-1185">Reference proteome</keyword>
<feature type="region of interest" description="Disordered" evidence="1">
    <location>
        <begin position="34"/>
        <end position="55"/>
    </location>
</feature>
<dbReference type="AlphaFoldDB" id="F8MCE9"/>
<sequence>MEHRGFSLLAVLSQGRAGRKTEVAEHRRHLANRWTRRETEQVNADDLDHNRINDKSHQLLRSDAADRLPSSENHGRSLALIFPTDTAQERSLKLGRNRSVSGAQTIRHGTGRPFRLAAADDESFPATPSALGGGWLRGPLRLPLCSWCHPFYCP</sequence>
<feature type="compositionally biased region" description="Basic and acidic residues" evidence="1">
    <location>
        <begin position="35"/>
        <end position="55"/>
    </location>
</feature>
<dbReference type="HOGENOM" id="CLU_1704734_0_0_1"/>
<evidence type="ECO:0000256" key="1">
    <source>
        <dbReference type="SAM" id="MobiDB-lite"/>
    </source>
</evidence>
<dbReference type="GeneID" id="20822318"/>
<proteinExistence type="predicted"/>
<dbReference type="KEGG" id="nte:NEUTE1DRAFT107076"/>
<dbReference type="VEuPathDB" id="FungiDB:NEUTE1DRAFT_107076"/>
<accession>F8MCE9</accession>
<protein>
    <submittedName>
        <fullName evidence="2">Uncharacterized protein</fullName>
    </submittedName>
</protein>
<name>F8MCE9_NEUT8</name>
<dbReference type="RefSeq" id="XP_009847731.1">
    <property type="nucleotide sequence ID" value="XM_009849429.1"/>
</dbReference>